<evidence type="ECO:0000256" key="12">
    <source>
        <dbReference type="ARBA" id="ARBA00022853"/>
    </source>
</evidence>
<feature type="compositionally biased region" description="Low complexity" evidence="18">
    <location>
        <begin position="535"/>
        <end position="568"/>
    </location>
</feature>
<proteinExistence type="predicted"/>
<dbReference type="InterPro" id="IPR058556">
    <property type="entry name" value="RAG1_ZnH2"/>
</dbReference>
<evidence type="ECO:0000256" key="15">
    <source>
        <dbReference type="ARBA" id="ARBA00023242"/>
    </source>
</evidence>
<dbReference type="InParanoid" id="A0A7M7N485"/>
<sequence length="1519" mass="162279">MSASTLESFLFCLPKVMETAELHRKALSQTCRVCGSYVKNKKSLSSKEKYEELILSVYGIDFKLDDEDVHPPRICVSCRLWMTRSDSRNAEGPTYPTSGKTLANFSAHPELEPCSICEAYQATKSTKRKAVGTDGLPPPKIPSASVSGTDEQQASCSFTAPSPPTARIYQPIKPQTRSDSRNAEGPTYHLCSVCAATTLTKEKAVGTDDLPPPKIPSAAVSGLEEQQAFCSFTAPLPPTATAPLPPTATSYWPIVPKDRAPLTRILFSPVLNVPSTAVSGPDEQQAFCSFTAPLTPTATAPLPPTATAPLTPTATAPLTPTATAPLPPTATAPLPPTATALLTPSATALLTPTATSYWPIVPKDRAPLTRILFSPVLNVPSAAVSGPDEQQAFCSFTAPLPPTATASLIPTAKAPLPPTATAPLTPTATAPLPPTATAPLTPTATAPLPPTATAPLTPTATAPLTPTATAPLPPTATALLTPTASSYWPIVPKDRAPLTRILLSSVLNVPSAAVSGPDEQQASCSFTAPLPPTATAPLTPTATAPLTPTATAPLTPTATAPLTPTATAPLPPTATAPLPPTATALLTPTATAPLTPTVTSHLPPTATAPLPPTATAPLPPTATAPLPPTASALLTPTATAPLTPTATAHLPPTATAPLTPTATAPLTPTATAPLTPTATAPLTLTATALLTPTATALSTPTATRYRPILPKGRAPFTHALFSPVLTVPSAAVSGPDEQQASCSFTAPLPPTATAPLTPTATAPLTPTATAPLTPTATAPLTPTATAPLTPTATAPLTPTATALLTPTATASLTPTATAPLPPTATAPLTPTATRYRPIVTKDRAPFTRALFSPVLTVPARKSPARAKGSLHYVRRDCAKNRARGALDFMTSHSAAKNENETDLWFFGLHNRLRNEEDERAKMVMELWTERKKSTDLSVDDCLAMRVGTLCTKGMYAEKYSFLKSKGNTTFKPPGQLTNRESCYMPGNVRFGLMEGGKCVYHTPEKSLEEFDDHSMYEPIRINVRSKLTEFALPNCIGVAWSYPEAVAKTLEELDENIREGMLKVGLNPDDPSIIIDTTLKDGADGMGEIAVHKMKSDTFLPDKAFRASFVVLKCEVKRDDGTRDLVFEEPKPNSVIVNRPLLEAIGDENSASTSAVLMRKMEKERLILQNSIMTIHAGTYTRLHRFTIYNSMIDEKLARSSGGLQGSGSNFICTLCHATKTSAKTQLGSFKIDRTLTETQQTSTYITTNPDNLTPDELTTEAGGVKRKPLLTSEPKQQLMDATHADINLGQFFKKIIVREMAGVHKWEASENVKQYIVDAERRLNINVRELLGTAPSLMMPGNYARALFKEKNEDVFLELIRNEERKELLRSVLQKFRALRKIYREHHPNKREVQGFKKKAVQIGRELLEHFEYVCWPNYLHKIFEHTQEAMLSEDGPGSIGILSGEGSEAANKLFRKLRNNFSRRGDVLDGLRDILWFHWLYTSPKLVRLRAVTRGTYTCSRCGAEGHNKKSCNVKAT</sequence>
<accession>A0A7M7N485</accession>
<organism evidence="20 21">
    <name type="scientific">Strongylocentrotus purpuratus</name>
    <name type="common">Purple sea urchin</name>
    <dbReference type="NCBI Taxonomy" id="7668"/>
    <lineage>
        <taxon>Eukaryota</taxon>
        <taxon>Metazoa</taxon>
        <taxon>Echinodermata</taxon>
        <taxon>Eleutherozoa</taxon>
        <taxon>Echinozoa</taxon>
        <taxon>Echinoidea</taxon>
        <taxon>Euechinoidea</taxon>
        <taxon>Echinacea</taxon>
        <taxon>Camarodonta</taxon>
        <taxon>Echinidea</taxon>
        <taxon>Strongylocentrotidae</taxon>
        <taxon>Strongylocentrotus</taxon>
    </lineage>
</organism>
<keyword evidence="8" id="KW-0479">Metal-binding</keyword>
<protein>
    <recommendedName>
        <fullName evidence="5">V(D)J recombination-activating protein 1</fullName>
        <ecNumber evidence="4">2.3.2.27</ecNumber>
    </recommendedName>
</protein>
<evidence type="ECO:0000256" key="8">
    <source>
        <dbReference type="ARBA" id="ARBA00022723"/>
    </source>
</evidence>
<evidence type="ECO:0000256" key="3">
    <source>
        <dbReference type="ARBA" id="ARBA00001946"/>
    </source>
</evidence>
<comment type="cofactor">
    <cofactor evidence="3">
        <name>Mg(2+)</name>
        <dbReference type="ChEBI" id="CHEBI:18420"/>
    </cofactor>
</comment>
<feature type="compositionally biased region" description="Low complexity" evidence="18">
    <location>
        <begin position="307"/>
        <end position="321"/>
    </location>
</feature>
<evidence type="ECO:0000256" key="6">
    <source>
        <dbReference type="ARBA" id="ARBA00022679"/>
    </source>
</evidence>
<dbReference type="Pfam" id="PF26101">
    <property type="entry name" value="RAG1_ZnC2"/>
    <property type="match status" value="1"/>
</dbReference>
<dbReference type="OrthoDB" id="10044424at2759"/>
<keyword evidence="13" id="KW-0238">DNA-binding</keyword>
<dbReference type="GO" id="GO:0033151">
    <property type="term" value="P:V(D)J recombination"/>
    <property type="evidence" value="ECO:0007669"/>
    <property type="project" value="UniProtKB-UniRule"/>
</dbReference>
<feature type="region of interest" description="Disordered" evidence="18">
    <location>
        <begin position="753"/>
        <end position="795"/>
    </location>
</feature>
<keyword evidence="6" id="KW-0808">Transferase</keyword>
<feature type="compositionally biased region" description="Pro residues" evidence="18">
    <location>
        <begin position="609"/>
        <end position="628"/>
    </location>
</feature>
<dbReference type="InterPro" id="IPR058553">
    <property type="entry name" value="RAG1_pre-RNase_H"/>
</dbReference>
<dbReference type="PANTHER" id="PTHR11539">
    <property type="entry name" value="VDJ RECOMBINATION ACTIVATING PROTEIN 1 RAG1"/>
    <property type="match status" value="1"/>
</dbReference>
<dbReference type="EC" id="2.3.2.27" evidence="4"/>
<evidence type="ECO:0000256" key="17">
    <source>
        <dbReference type="PROSITE-ProRule" id="PRU00047"/>
    </source>
</evidence>
<feature type="region of interest" description="Disordered" evidence="18">
    <location>
        <begin position="595"/>
        <end position="675"/>
    </location>
</feature>
<dbReference type="RefSeq" id="XP_030830909.1">
    <property type="nucleotide sequence ID" value="XM_030975049.1"/>
</dbReference>
<feature type="region of interest" description="Disordered" evidence="18">
    <location>
        <begin position="535"/>
        <end position="577"/>
    </location>
</feature>
<feature type="compositionally biased region" description="Low complexity" evidence="18">
    <location>
        <begin position="629"/>
        <end position="675"/>
    </location>
</feature>
<evidence type="ECO:0000256" key="14">
    <source>
        <dbReference type="ARBA" id="ARBA00023172"/>
    </source>
</evidence>
<evidence type="ECO:0000256" key="2">
    <source>
        <dbReference type="ARBA" id="ARBA00001936"/>
    </source>
</evidence>
<dbReference type="GO" id="GO:0061630">
    <property type="term" value="F:ubiquitin protein ligase activity"/>
    <property type="evidence" value="ECO:0007669"/>
    <property type="project" value="UniProtKB-UniRule"/>
</dbReference>
<dbReference type="Pfam" id="PF26025">
    <property type="entry name" value="RAG1_pre-RNase_H"/>
    <property type="match status" value="1"/>
</dbReference>
<dbReference type="Pfam" id="PF26100">
    <property type="entry name" value="RAG1_RNase_H"/>
    <property type="match status" value="1"/>
</dbReference>
<feature type="region of interest" description="Disordered" evidence="18">
    <location>
        <begin position="129"/>
        <end position="160"/>
    </location>
</feature>
<dbReference type="PROSITE" id="PS50158">
    <property type="entry name" value="ZF_CCHC"/>
    <property type="match status" value="1"/>
</dbReference>
<dbReference type="Pfam" id="PF26024">
    <property type="entry name" value="RAG1_DNA-bd"/>
    <property type="match status" value="1"/>
</dbReference>
<comment type="cofactor">
    <cofactor evidence="2">
        <name>Mn(2+)</name>
        <dbReference type="ChEBI" id="CHEBI:29035"/>
    </cofactor>
</comment>
<evidence type="ECO:0000256" key="10">
    <source>
        <dbReference type="ARBA" id="ARBA00022786"/>
    </source>
</evidence>
<dbReference type="GO" id="GO:0005634">
    <property type="term" value="C:nucleus"/>
    <property type="evidence" value="ECO:0007669"/>
    <property type="project" value="UniProtKB-SubCell"/>
</dbReference>
<keyword evidence="16" id="KW-0511">Multifunctional enzyme</keyword>
<dbReference type="GO" id="GO:0016787">
    <property type="term" value="F:hydrolase activity"/>
    <property type="evidence" value="ECO:0007669"/>
    <property type="project" value="UniProtKB-KW"/>
</dbReference>
<dbReference type="Pfam" id="PF26104">
    <property type="entry name" value="RAG1_ZnH2"/>
    <property type="match status" value="1"/>
</dbReference>
<reference evidence="20" key="2">
    <citation type="submission" date="2021-01" db="UniProtKB">
        <authorList>
            <consortium name="EnsemblMetazoa"/>
        </authorList>
    </citation>
    <scope>IDENTIFICATION</scope>
</reference>
<keyword evidence="21" id="KW-1185">Reference proteome</keyword>
<evidence type="ECO:0000256" key="4">
    <source>
        <dbReference type="ARBA" id="ARBA00012483"/>
    </source>
</evidence>
<keyword evidence="9" id="KW-0255">Endonuclease</keyword>
<name>A0A7M7N485_STRPU</name>
<keyword evidence="12" id="KW-0156">Chromatin regulator</keyword>
<keyword evidence="11" id="KW-0378">Hydrolase</keyword>
<evidence type="ECO:0000256" key="18">
    <source>
        <dbReference type="SAM" id="MobiDB-lite"/>
    </source>
</evidence>
<evidence type="ECO:0000256" key="16">
    <source>
        <dbReference type="ARBA" id="ARBA00023268"/>
    </source>
</evidence>
<dbReference type="InterPro" id="IPR058557">
    <property type="entry name" value="RAG1_C"/>
</dbReference>
<dbReference type="InterPro" id="IPR058555">
    <property type="entry name" value="RAG1_ZnC2"/>
</dbReference>
<evidence type="ECO:0000256" key="5">
    <source>
        <dbReference type="ARBA" id="ARBA00021277"/>
    </source>
</evidence>
<dbReference type="PANTHER" id="PTHR11539:SF0">
    <property type="entry name" value="V(D)J RECOMBINATION-ACTIVATING PROTEIN 1"/>
    <property type="match status" value="1"/>
</dbReference>
<dbReference type="InterPro" id="IPR024627">
    <property type="entry name" value="RAG1"/>
</dbReference>
<dbReference type="EnsemblMetazoa" id="XM_030975049">
    <property type="protein sequence ID" value="XP_030830909"/>
    <property type="gene ID" value="GeneID_588498"/>
</dbReference>
<evidence type="ECO:0000256" key="11">
    <source>
        <dbReference type="ARBA" id="ARBA00022801"/>
    </source>
</evidence>
<dbReference type="InterPro" id="IPR001878">
    <property type="entry name" value="Znf_CCHC"/>
</dbReference>
<keyword evidence="17" id="KW-0863">Zinc-finger</keyword>
<feature type="compositionally biased region" description="Low complexity" evidence="18">
    <location>
        <begin position="421"/>
        <end position="430"/>
    </location>
</feature>
<dbReference type="CTD" id="5896"/>
<dbReference type="Pfam" id="PF26105">
    <property type="entry name" value="RAG1_C"/>
    <property type="match status" value="1"/>
</dbReference>
<reference evidence="21" key="1">
    <citation type="submission" date="2015-02" db="EMBL/GenBank/DDBJ databases">
        <title>Genome sequencing for Strongylocentrotus purpuratus.</title>
        <authorList>
            <person name="Murali S."/>
            <person name="Liu Y."/>
            <person name="Vee V."/>
            <person name="English A."/>
            <person name="Wang M."/>
            <person name="Skinner E."/>
            <person name="Han Y."/>
            <person name="Muzny D.M."/>
            <person name="Worley K.C."/>
            <person name="Gibbs R.A."/>
        </authorList>
    </citation>
    <scope>NUCLEOTIDE SEQUENCE</scope>
</reference>
<keyword evidence="17" id="KW-0862">Zinc</keyword>
<dbReference type="GO" id="GO:0006325">
    <property type="term" value="P:chromatin organization"/>
    <property type="evidence" value="ECO:0007669"/>
    <property type="project" value="UniProtKB-KW"/>
</dbReference>
<evidence type="ECO:0000256" key="13">
    <source>
        <dbReference type="ARBA" id="ARBA00023125"/>
    </source>
</evidence>
<feature type="compositionally biased region" description="Polar residues" evidence="18">
    <location>
        <begin position="144"/>
        <end position="160"/>
    </location>
</feature>
<feature type="domain" description="CCHC-type" evidence="19">
    <location>
        <begin position="1501"/>
        <end position="1514"/>
    </location>
</feature>
<dbReference type="GO" id="GO:0042803">
    <property type="term" value="F:protein homodimerization activity"/>
    <property type="evidence" value="ECO:0007669"/>
    <property type="project" value="UniProtKB-UniRule"/>
</dbReference>
<evidence type="ECO:0000256" key="1">
    <source>
        <dbReference type="ARBA" id="ARBA00000900"/>
    </source>
</evidence>
<dbReference type="Proteomes" id="UP000007110">
    <property type="component" value="Unassembled WGS sequence"/>
</dbReference>
<feature type="region of interest" description="Disordered" evidence="18">
    <location>
        <begin position="411"/>
        <end position="452"/>
    </location>
</feature>
<dbReference type="GO" id="GO:0004519">
    <property type="term" value="F:endonuclease activity"/>
    <property type="evidence" value="ECO:0007669"/>
    <property type="project" value="UniProtKB-UniRule"/>
</dbReference>
<feature type="region of interest" description="Disordered" evidence="18">
    <location>
        <begin position="812"/>
        <end position="831"/>
    </location>
</feature>
<evidence type="ECO:0000256" key="9">
    <source>
        <dbReference type="ARBA" id="ARBA00022759"/>
    </source>
</evidence>
<dbReference type="InterPro" id="IPR058552">
    <property type="entry name" value="RAG1_DNA-bd"/>
</dbReference>
<keyword evidence="15" id="KW-0539">Nucleus</keyword>
<keyword evidence="10" id="KW-0833">Ubl conjugation pathway</keyword>
<evidence type="ECO:0000313" key="21">
    <source>
        <dbReference type="Proteomes" id="UP000007110"/>
    </source>
</evidence>
<evidence type="ECO:0000313" key="20">
    <source>
        <dbReference type="EnsemblMetazoa" id="XP_030830909"/>
    </source>
</evidence>
<dbReference type="GeneID" id="588498"/>
<evidence type="ECO:0000259" key="19">
    <source>
        <dbReference type="PROSITE" id="PS50158"/>
    </source>
</evidence>
<dbReference type="GO" id="GO:0042393">
    <property type="term" value="F:histone binding"/>
    <property type="evidence" value="ECO:0007669"/>
    <property type="project" value="UniProtKB-UniRule"/>
</dbReference>
<feature type="compositionally biased region" description="Low complexity" evidence="18">
    <location>
        <begin position="437"/>
        <end position="446"/>
    </location>
</feature>
<dbReference type="GO" id="GO:0008270">
    <property type="term" value="F:zinc ion binding"/>
    <property type="evidence" value="ECO:0007669"/>
    <property type="project" value="UniProtKB-UniRule"/>
</dbReference>
<dbReference type="GO" id="GO:0043565">
    <property type="term" value="F:sequence-specific DNA binding"/>
    <property type="evidence" value="ECO:0007669"/>
    <property type="project" value="UniProtKB-UniRule"/>
</dbReference>
<comment type="catalytic activity">
    <reaction evidence="1">
        <text>S-ubiquitinyl-[E2 ubiquitin-conjugating enzyme]-L-cysteine + [acceptor protein]-L-lysine = [E2 ubiquitin-conjugating enzyme]-L-cysteine + N(6)-ubiquitinyl-[acceptor protein]-L-lysine.</text>
        <dbReference type="EC" id="2.3.2.27"/>
    </reaction>
</comment>
<feature type="region of interest" description="Disordered" evidence="18">
    <location>
        <begin position="299"/>
        <end position="321"/>
    </location>
</feature>
<keyword evidence="7" id="KW-0540">Nuclease</keyword>
<evidence type="ECO:0000256" key="7">
    <source>
        <dbReference type="ARBA" id="ARBA00022722"/>
    </source>
</evidence>
<dbReference type="InterPro" id="IPR058554">
    <property type="entry name" value="RAG1_RNase_H"/>
</dbReference>
<feature type="compositionally biased region" description="Low complexity" evidence="18">
    <location>
        <begin position="595"/>
        <end position="608"/>
    </location>
</feature>
<keyword evidence="14" id="KW-0233">DNA recombination</keyword>